<name>A0A177WCA3_BATDL</name>
<dbReference type="AlphaFoldDB" id="A0A177WCA3"/>
<sequence length="139" mass="15482">MEDCNSTASQINPERLLSMSLPSHQDNCSSDMNVDHNSLLFRLFSAHPLAHVQIDSIQQDLIVADPRVFEVSDEQDALLRSAFETIMISTVDILKESVLPGMSWIPLCLHEAGGNSLHPLDGPCQVGEDEWSKRSRPEK</sequence>
<reference evidence="1 2" key="1">
    <citation type="submission" date="2006-10" db="EMBL/GenBank/DDBJ databases">
        <title>The Genome Sequence of Batrachochytrium dendrobatidis JEL423.</title>
        <authorList>
            <consortium name="The Broad Institute Genome Sequencing Platform"/>
            <person name="Birren B."/>
            <person name="Lander E."/>
            <person name="Galagan J."/>
            <person name="Cuomo C."/>
            <person name="Devon K."/>
            <person name="Jaffe D."/>
            <person name="Butler J."/>
            <person name="Alvarez P."/>
            <person name="Gnerre S."/>
            <person name="Grabherr M."/>
            <person name="Kleber M."/>
            <person name="Mauceli E."/>
            <person name="Brockman W."/>
            <person name="Young S."/>
            <person name="LaButti K."/>
            <person name="Sykes S."/>
            <person name="DeCaprio D."/>
            <person name="Crawford M."/>
            <person name="Koehrsen M."/>
            <person name="Engels R."/>
            <person name="Montgomery P."/>
            <person name="Pearson M."/>
            <person name="Howarth C."/>
            <person name="Larson L."/>
            <person name="White J."/>
            <person name="O'Leary S."/>
            <person name="Kodira C."/>
            <person name="Zeng Q."/>
            <person name="Yandava C."/>
            <person name="Alvarado L."/>
            <person name="Longcore J."/>
            <person name="James T."/>
        </authorList>
    </citation>
    <scope>NUCLEOTIDE SEQUENCE [LARGE SCALE GENOMIC DNA]</scope>
    <source>
        <strain evidence="1 2">JEL423</strain>
    </source>
</reference>
<protein>
    <submittedName>
        <fullName evidence="1">Uncharacterized protein</fullName>
    </submittedName>
</protein>
<organism evidence="1 2">
    <name type="scientific">Batrachochytrium dendrobatidis (strain JEL423)</name>
    <dbReference type="NCBI Taxonomy" id="403673"/>
    <lineage>
        <taxon>Eukaryota</taxon>
        <taxon>Fungi</taxon>
        <taxon>Fungi incertae sedis</taxon>
        <taxon>Chytridiomycota</taxon>
        <taxon>Chytridiomycota incertae sedis</taxon>
        <taxon>Chytridiomycetes</taxon>
        <taxon>Rhizophydiales</taxon>
        <taxon>Rhizophydiales incertae sedis</taxon>
        <taxon>Batrachochytrium</taxon>
    </lineage>
</organism>
<reference evidence="1 2" key="2">
    <citation type="submission" date="2016-05" db="EMBL/GenBank/DDBJ databases">
        <title>Lineage-specific infection strategies underlie the spectrum of fungal disease in amphibians.</title>
        <authorList>
            <person name="Cuomo C.A."/>
            <person name="Farrer R.A."/>
            <person name="James T."/>
            <person name="Longcore J."/>
            <person name="Birren B."/>
        </authorList>
    </citation>
    <scope>NUCLEOTIDE SEQUENCE [LARGE SCALE GENOMIC DNA]</scope>
    <source>
        <strain evidence="1 2">JEL423</strain>
    </source>
</reference>
<gene>
    <name evidence="1" type="ORF">BDEG_21705</name>
</gene>
<evidence type="ECO:0000313" key="2">
    <source>
        <dbReference type="Proteomes" id="UP000077115"/>
    </source>
</evidence>
<dbReference type="EMBL" id="DS022301">
    <property type="protein sequence ID" value="OAJ37709.1"/>
    <property type="molecule type" value="Genomic_DNA"/>
</dbReference>
<accession>A0A177WCA3</accession>
<dbReference type="VEuPathDB" id="FungiDB:BDEG_21705"/>
<proteinExistence type="predicted"/>
<evidence type="ECO:0000313" key="1">
    <source>
        <dbReference type="EMBL" id="OAJ37709.1"/>
    </source>
</evidence>
<dbReference type="Proteomes" id="UP000077115">
    <property type="component" value="Unassembled WGS sequence"/>
</dbReference>